<evidence type="ECO:0000256" key="11">
    <source>
        <dbReference type="SAM" id="MobiDB-lite"/>
    </source>
</evidence>
<evidence type="ECO:0000256" key="2">
    <source>
        <dbReference type="ARBA" id="ARBA00004173"/>
    </source>
</evidence>
<dbReference type="GO" id="GO:0005739">
    <property type="term" value="C:mitochondrion"/>
    <property type="evidence" value="ECO:0007669"/>
    <property type="project" value="UniProtKB-SubCell"/>
</dbReference>
<feature type="region of interest" description="Disordered" evidence="11">
    <location>
        <begin position="499"/>
        <end position="565"/>
    </location>
</feature>
<feature type="compositionally biased region" description="Acidic residues" evidence="11">
    <location>
        <begin position="533"/>
        <end position="546"/>
    </location>
</feature>
<dbReference type="InterPro" id="IPR029035">
    <property type="entry name" value="DHS-like_NAD/FAD-binding_dom"/>
</dbReference>
<keyword evidence="8" id="KW-0520">NAD</keyword>
<dbReference type="PANTHER" id="PTHR11085:SF9">
    <property type="entry name" value="NAD-DEPENDENT PROTEIN DEACETYLASE SIRTUIN-1"/>
    <property type="match status" value="1"/>
</dbReference>
<dbReference type="EMBL" id="JAODAN010000010">
    <property type="protein sequence ID" value="KAK1921748.1"/>
    <property type="molecule type" value="Genomic_DNA"/>
</dbReference>
<keyword evidence="4" id="KW-0808">Transferase</keyword>
<reference evidence="13" key="1">
    <citation type="submission" date="2023-02" db="EMBL/GenBank/DDBJ databases">
        <title>Identification and recombinant expression of a fungal hydrolase from Papiliotrema laurentii that hydrolyzes apple cutin and clears colloidal polyester polyurethane.</title>
        <authorList>
            <consortium name="DOE Joint Genome Institute"/>
            <person name="Roman V.A."/>
            <person name="Bojanowski C."/>
            <person name="Crable B.R."/>
            <person name="Wagner D.N."/>
            <person name="Hung C.S."/>
            <person name="Nadeau L.J."/>
            <person name="Schratz L."/>
            <person name="Haridas S."/>
            <person name="Pangilinan J."/>
            <person name="Lipzen A."/>
            <person name="Na H."/>
            <person name="Yan M."/>
            <person name="Ng V."/>
            <person name="Grigoriev I.V."/>
            <person name="Spatafora J.W."/>
            <person name="Barlow D."/>
            <person name="Biffinger J."/>
            <person name="Kelley-Loughnane N."/>
            <person name="Varaljay V.A."/>
            <person name="Crookes-Goodson W.J."/>
        </authorList>
    </citation>
    <scope>NUCLEOTIDE SEQUENCE</scope>
    <source>
        <strain evidence="13">5307AH</strain>
    </source>
</reference>
<dbReference type="Proteomes" id="UP001182556">
    <property type="component" value="Unassembled WGS sequence"/>
</dbReference>
<dbReference type="Pfam" id="PF02146">
    <property type="entry name" value="SIR2"/>
    <property type="match status" value="1"/>
</dbReference>
<comment type="caution">
    <text evidence="13">The sequence shown here is derived from an EMBL/GenBank/DDBJ whole genome shotgun (WGS) entry which is preliminary data.</text>
</comment>
<gene>
    <name evidence="13" type="ORF">DB88DRAFT_499074</name>
</gene>
<keyword evidence="9" id="KW-0496">Mitochondrion</keyword>
<name>A0AAD9FNS0_PAPLA</name>
<dbReference type="SUPFAM" id="SSF52467">
    <property type="entry name" value="DHS-like NAD/FAD-binding domain"/>
    <property type="match status" value="1"/>
</dbReference>
<dbReference type="PROSITE" id="PS50305">
    <property type="entry name" value="SIRTUIN"/>
    <property type="match status" value="1"/>
</dbReference>
<dbReference type="GO" id="GO:0046872">
    <property type="term" value="F:metal ion binding"/>
    <property type="evidence" value="ECO:0007669"/>
    <property type="project" value="UniProtKB-KW"/>
</dbReference>
<protein>
    <submittedName>
        <fullName evidence="13">Histone deacetylase</fullName>
    </submittedName>
</protein>
<evidence type="ECO:0000256" key="7">
    <source>
        <dbReference type="ARBA" id="ARBA00022946"/>
    </source>
</evidence>
<comment type="similarity">
    <text evidence="3">Belongs to the sirtuin family. Class I subfamily.</text>
</comment>
<dbReference type="Gene3D" id="3.40.50.1220">
    <property type="entry name" value="TPP-binding domain"/>
    <property type="match status" value="1"/>
</dbReference>
<sequence length="565" mass="62517">MSGGEAVHEITPQETYQLDSSDYDSDEEREALSEGEYDRLAEEAEDAFTEEEREGLIHDLKEKGIVHFLRSYLASGPDGTLASLRKLLLGLGIVPPKHLRHPSTPNEALLPLAKVALSRILRRRSKLPQYNTVQDAIDLLRKSKRIIVLSGAGISTSCGIPDFRSADGLYAGLQREGRFELDDPQQMFDIRYFVEHPEVFYSFAKQIYPSNFTPSPCHRWIKLLEDRGVLLRNYTQNIDTLESLAGVNNVLQCHGSFKTASCLRCKHQVPGQNIEPYIMSSQVPYCGTCRQERDAEIQRIKATKEARQKAKGKGKARDWGSGSDESDEEMSEWGGGLPGIIKPDITFFGQALDSSFDECLYADREEVDLLVIIGTSLKVAPVSEVLTHIPHSVPQIFINLTPVHHVRPDICLLGDADSIVSYLSHELGWEIPPPAAVMHSPKASDKLDVENDTMKKPNRENVGLRIPADQAVWHTLPGEEHIHILRHKADGSVLFIQEDEEDDQETSEGETASHDGGMPDAEEAGRSTTLADGDGEDDGDDLDAESAGDAASPDGQPPLKRARAE</sequence>
<organism evidence="13 14">
    <name type="scientific">Papiliotrema laurentii</name>
    <name type="common">Cryptococcus laurentii</name>
    <dbReference type="NCBI Taxonomy" id="5418"/>
    <lineage>
        <taxon>Eukaryota</taxon>
        <taxon>Fungi</taxon>
        <taxon>Dikarya</taxon>
        <taxon>Basidiomycota</taxon>
        <taxon>Agaricomycotina</taxon>
        <taxon>Tremellomycetes</taxon>
        <taxon>Tremellales</taxon>
        <taxon>Rhynchogastremaceae</taxon>
        <taxon>Papiliotrema</taxon>
    </lineage>
</organism>
<feature type="compositionally biased region" description="Acidic residues" evidence="11">
    <location>
        <begin position="499"/>
        <end position="508"/>
    </location>
</feature>
<feature type="region of interest" description="Disordered" evidence="11">
    <location>
        <begin position="303"/>
        <end position="334"/>
    </location>
</feature>
<feature type="region of interest" description="Disordered" evidence="11">
    <location>
        <begin position="1"/>
        <end position="37"/>
    </location>
</feature>
<comment type="caution">
    <text evidence="10">Lacks conserved residue(s) required for the propagation of feature annotation.</text>
</comment>
<dbReference type="GO" id="GO:0070403">
    <property type="term" value="F:NAD+ binding"/>
    <property type="evidence" value="ECO:0007669"/>
    <property type="project" value="InterPro"/>
</dbReference>
<dbReference type="InterPro" id="IPR050134">
    <property type="entry name" value="NAD-dep_sirtuin_deacylases"/>
</dbReference>
<evidence type="ECO:0000256" key="10">
    <source>
        <dbReference type="PROSITE-ProRule" id="PRU00236"/>
    </source>
</evidence>
<comment type="cofactor">
    <cofactor evidence="1">
        <name>Zn(2+)</name>
        <dbReference type="ChEBI" id="CHEBI:29105"/>
    </cofactor>
</comment>
<keyword evidence="7" id="KW-0809">Transit peptide</keyword>
<dbReference type="AlphaFoldDB" id="A0AAD9FNS0"/>
<evidence type="ECO:0000313" key="13">
    <source>
        <dbReference type="EMBL" id="KAK1921748.1"/>
    </source>
</evidence>
<dbReference type="InterPro" id="IPR026590">
    <property type="entry name" value="Ssirtuin_cat_dom"/>
</dbReference>
<keyword evidence="14" id="KW-1185">Reference proteome</keyword>
<dbReference type="InterPro" id="IPR003000">
    <property type="entry name" value="Sirtuin"/>
</dbReference>
<evidence type="ECO:0000259" key="12">
    <source>
        <dbReference type="PROSITE" id="PS50305"/>
    </source>
</evidence>
<dbReference type="GO" id="GO:0046970">
    <property type="term" value="F:histone H4K16 deacetylase activity, NAD-dependent"/>
    <property type="evidence" value="ECO:0007669"/>
    <property type="project" value="TreeGrafter"/>
</dbReference>
<evidence type="ECO:0000256" key="5">
    <source>
        <dbReference type="ARBA" id="ARBA00022723"/>
    </source>
</evidence>
<evidence type="ECO:0000256" key="6">
    <source>
        <dbReference type="ARBA" id="ARBA00022833"/>
    </source>
</evidence>
<comment type="subcellular location">
    <subcellularLocation>
        <location evidence="2">Mitochondrion</location>
    </subcellularLocation>
</comment>
<proteinExistence type="inferred from homology"/>
<keyword evidence="6" id="KW-0862">Zinc</keyword>
<evidence type="ECO:0000313" key="14">
    <source>
        <dbReference type="Proteomes" id="UP001182556"/>
    </source>
</evidence>
<keyword evidence="5" id="KW-0479">Metal-binding</keyword>
<dbReference type="Gene3D" id="3.30.1600.10">
    <property type="entry name" value="SIR2/SIRT2 'Small Domain"/>
    <property type="match status" value="1"/>
</dbReference>
<evidence type="ECO:0000256" key="4">
    <source>
        <dbReference type="ARBA" id="ARBA00022679"/>
    </source>
</evidence>
<dbReference type="PANTHER" id="PTHR11085">
    <property type="entry name" value="NAD-DEPENDENT PROTEIN DEACYLASE SIRTUIN-5, MITOCHONDRIAL-RELATED"/>
    <property type="match status" value="1"/>
</dbReference>
<accession>A0AAD9FNS0</accession>
<evidence type="ECO:0000256" key="1">
    <source>
        <dbReference type="ARBA" id="ARBA00001947"/>
    </source>
</evidence>
<evidence type="ECO:0000256" key="8">
    <source>
        <dbReference type="ARBA" id="ARBA00023027"/>
    </source>
</evidence>
<dbReference type="GO" id="GO:0005634">
    <property type="term" value="C:nucleus"/>
    <property type="evidence" value="ECO:0007669"/>
    <property type="project" value="TreeGrafter"/>
</dbReference>
<evidence type="ECO:0000256" key="3">
    <source>
        <dbReference type="ARBA" id="ARBA00006924"/>
    </source>
</evidence>
<evidence type="ECO:0000256" key="9">
    <source>
        <dbReference type="ARBA" id="ARBA00023128"/>
    </source>
</evidence>
<feature type="domain" description="Deacetylase sirtuin-type" evidence="12">
    <location>
        <begin position="126"/>
        <end position="430"/>
    </location>
</feature>
<dbReference type="InterPro" id="IPR026591">
    <property type="entry name" value="Sirtuin_cat_small_dom_sf"/>
</dbReference>